<dbReference type="Proteomes" id="UP000314294">
    <property type="component" value="Unassembled WGS sequence"/>
</dbReference>
<evidence type="ECO:0000256" key="1">
    <source>
        <dbReference type="SAM" id="MobiDB-lite"/>
    </source>
</evidence>
<organism evidence="2 3">
    <name type="scientific">Liparis tanakae</name>
    <name type="common">Tanaka's snailfish</name>
    <dbReference type="NCBI Taxonomy" id="230148"/>
    <lineage>
        <taxon>Eukaryota</taxon>
        <taxon>Metazoa</taxon>
        <taxon>Chordata</taxon>
        <taxon>Craniata</taxon>
        <taxon>Vertebrata</taxon>
        <taxon>Euteleostomi</taxon>
        <taxon>Actinopterygii</taxon>
        <taxon>Neopterygii</taxon>
        <taxon>Teleostei</taxon>
        <taxon>Neoteleostei</taxon>
        <taxon>Acanthomorphata</taxon>
        <taxon>Eupercaria</taxon>
        <taxon>Perciformes</taxon>
        <taxon>Cottioidei</taxon>
        <taxon>Cottales</taxon>
        <taxon>Liparidae</taxon>
        <taxon>Liparis</taxon>
    </lineage>
</organism>
<evidence type="ECO:0000313" key="2">
    <source>
        <dbReference type="EMBL" id="TNN83162.1"/>
    </source>
</evidence>
<feature type="region of interest" description="Disordered" evidence="1">
    <location>
        <begin position="127"/>
        <end position="150"/>
    </location>
</feature>
<evidence type="ECO:0000313" key="3">
    <source>
        <dbReference type="Proteomes" id="UP000314294"/>
    </source>
</evidence>
<sequence length="169" mass="17478">MLDTQATVRSLAGVGGLREDGVLLRLLLWRLLSALIGRPLRTLALPDGALLVGQPRRRVVLDGQLPRPVLPAAVAGLWRLEEVPAGRARFGQGGAAGAGAGGGRGGRADGQLVGRLGLDALGGRRGRRTLAHGQDRGRGRGGQRGVGGSRLRGNAHHLLLEVILRSSGA</sequence>
<accession>A0A4Z2J0V3</accession>
<gene>
    <name evidence="2" type="ORF">EYF80_006495</name>
</gene>
<keyword evidence="3" id="KW-1185">Reference proteome</keyword>
<comment type="caution">
    <text evidence="2">The sequence shown here is derived from an EMBL/GenBank/DDBJ whole genome shotgun (WGS) entry which is preliminary data.</text>
</comment>
<name>A0A4Z2J0V3_9TELE</name>
<reference evidence="2 3" key="1">
    <citation type="submission" date="2019-03" db="EMBL/GenBank/DDBJ databases">
        <title>First draft genome of Liparis tanakae, snailfish: a comprehensive survey of snailfish specific genes.</title>
        <authorList>
            <person name="Kim W."/>
            <person name="Song I."/>
            <person name="Jeong J.-H."/>
            <person name="Kim D."/>
            <person name="Kim S."/>
            <person name="Ryu S."/>
            <person name="Song J.Y."/>
            <person name="Lee S.K."/>
        </authorList>
    </citation>
    <scope>NUCLEOTIDE SEQUENCE [LARGE SCALE GENOMIC DNA]</scope>
    <source>
        <tissue evidence="2">Muscle</tissue>
    </source>
</reference>
<proteinExistence type="predicted"/>
<protein>
    <submittedName>
        <fullName evidence="2">Uncharacterized protein</fullName>
    </submittedName>
</protein>
<dbReference type="AlphaFoldDB" id="A0A4Z2J0V3"/>
<dbReference type="EMBL" id="SRLO01000034">
    <property type="protein sequence ID" value="TNN83162.1"/>
    <property type="molecule type" value="Genomic_DNA"/>
</dbReference>
<feature type="compositionally biased region" description="Gly residues" evidence="1">
    <location>
        <begin position="140"/>
        <end position="150"/>
    </location>
</feature>